<evidence type="ECO:0000313" key="1">
    <source>
        <dbReference type="EMBL" id="CTQ33494.1"/>
    </source>
</evidence>
<accession>A0A0M6XU78</accession>
<dbReference type="AlphaFoldDB" id="A0A0M6XU78"/>
<gene>
    <name evidence="1" type="ORF">JAN5088_02276</name>
</gene>
<proteinExistence type="predicted"/>
<sequence>MLDTTPFTTRNGRTISGTVMGLRNLALPQAPA</sequence>
<organism evidence="1 2">
    <name type="scientific">Jannaschia rubra</name>
    <dbReference type="NCBI Taxonomy" id="282197"/>
    <lineage>
        <taxon>Bacteria</taxon>
        <taxon>Pseudomonadati</taxon>
        <taxon>Pseudomonadota</taxon>
        <taxon>Alphaproteobacteria</taxon>
        <taxon>Rhodobacterales</taxon>
        <taxon>Roseobacteraceae</taxon>
        <taxon>Jannaschia</taxon>
    </lineage>
</organism>
<evidence type="ECO:0000313" key="2">
    <source>
        <dbReference type="Proteomes" id="UP000048908"/>
    </source>
</evidence>
<protein>
    <submittedName>
        <fullName evidence="1">Uncharacterized protein</fullName>
    </submittedName>
</protein>
<name>A0A0M6XU78_9RHOB</name>
<dbReference type="Proteomes" id="UP000048908">
    <property type="component" value="Unassembled WGS sequence"/>
</dbReference>
<reference evidence="1 2" key="1">
    <citation type="submission" date="2015-07" db="EMBL/GenBank/DDBJ databases">
        <authorList>
            <person name="Noorani M."/>
        </authorList>
    </citation>
    <scope>NUCLEOTIDE SEQUENCE [LARGE SCALE GENOMIC DNA]</scope>
    <source>
        <strain evidence="1 2">CECT 5088</strain>
    </source>
</reference>
<keyword evidence="2" id="KW-1185">Reference proteome</keyword>
<dbReference type="EMBL" id="CXPG01000020">
    <property type="protein sequence ID" value="CTQ33494.1"/>
    <property type="molecule type" value="Genomic_DNA"/>
</dbReference>